<evidence type="ECO:0000256" key="1">
    <source>
        <dbReference type="SAM" id="MobiDB-lite"/>
    </source>
</evidence>
<dbReference type="RefSeq" id="XP_024726140.1">
    <property type="nucleotide sequence ID" value="XM_024871681.1"/>
</dbReference>
<sequence length="140" mass="15141">MIKIPLPTSLQTRSPPASKSLRLLSRLPNAYRPDNYSCTYTYLHLHIHLFLHLHLLQQPALLCYETLHLHVHNTPCTPAIQPPPLPVLHPLNAARCLYGPPQLDAGSVGTLEASDPGPNGRPAVQPSAPIAPPSPSPSPA</sequence>
<accession>A0A2J6SEQ0</accession>
<name>A0A2J6SEQ0_9HELO</name>
<gene>
    <name evidence="2" type="ORF">K444DRAFT_295772</name>
</gene>
<dbReference type="InParanoid" id="A0A2J6SEQ0"/>
<organism evidence="2 3">
    <name type="scientific">Hyaloscypha bicolor E</name>
    <dbReference type="NCBI Taxonomy" id="1095630"/>
    <lineage>
        <taxon>Eukaryota</taxon>
        <taxon>Fungi</taxon>
        <taxon>Dikarya</taxon>
        <taxon>Ascomycota</taxon>
        <taxon>Pezizomycotina</taxon>
        <taxon>Leotiomycetes</taxon>
        <taxon>Helotiales</taxon>
        <taxon>Hyaloscyphaceae</taxon>
        <taxon>Hyaloscypha</taxon>
        <taxon>Hyaloscypha bicolor</taxon>
    </lineage>
</organism>
<feature type="region of interest" description="Disordered" evidence="1">
    <location>
        <begin position="107"/>
        <end position="140"/>
    </location>
</feature>
<reference evidence="2 3" key="1">
    <citation type="submission" date="2016-04" db="EMBL/GenBank/DDBJ databases">
        <title>A degradative enzymes factory behind the ericoid mycorrhizal symbiosis.</title>
        <authorList>
            <consortium name="DOE Joint Genome Institute"/>
            <person name="Martino E."/>
            <person name="Morin E."/>
            <person name="Grelet G."/>
            <person name="Kuo A."/>
            <person name="Kohler A."/>
            <person name="Daghino S."/>
            <person name="Barry K."/>
            <person name="Choi C."/>
            <person name="Cichocki N."/>
            <person name="Clum A."/>
            <person name="Copeland A."/>
            <person name="Hainaut M."/>
            <person name="Haridas S."/>
            <person name="Labutti K."/>
            <person name="Lindquist E."/>
            <person name="Lipzen A."/>
            <person name="Khouja H.-R."/>
            <person name="Murat C."/>
            <person name="Ohm R."/>
            <person name="Olson A."/>
            <person name="Spatafora J."/>
            <person name="Veneault-Fourrey C."/>
            <person name="Henrissat B."/>
            <person name="Grigoriev I."/>
            <person name="Martin F."/>
            <person name="Perotto S."/>
        </authorList>
    </citation>
    <scope>NUCLEOTIDE SEQUENCE [LARGE SCALE GENOMIC DNA]</scope>
    <source>
        <strain evidence="2 3">E</strain>
    </source>
</reference>
<dbReference type="Proteomes" id="UP000235371">
    <property type="component" value="Unassembled WGS sequence"/>
</dbReference>
<dbReference type="AlphaFoldDB" id="A0A2J6SEQ0"/>
<dbReference type="GeneID" id="36579763"/>
<protein>
    <submittedName>
        <fullName evidence="2">Uncharacterized protein</fullName>
    </submittedName>
</protein>
<evidence type="ECO:0000313" key="2">
    <source>
        <dbReference type="EMBL" id="PMD49236.1"/>
    </source>
</evidence>
<keyword evidence="3" id="KW-1185">Reference proteome</keyword>
<feature type="compositionally biased region" description="Pro residues" evidence="1">
    <location>
        <begin position="129"/>
        <end position="140"/>
    </location>
</feature>
<dbReference type="EMBL" id="KZ613921">
    <property type="protein sequence ID" value="PMD49236.1"/>
    <property type="molecule type" value="Genomic_DNA"/>
</dbReference>
<evidence type="ECO:0000313" key="3">
    <source>
        <dbReference type="Proteomes" id="UP000235371"/>
    </source>
</evidence>
<proteinExistence type="predicted"/>